<feature type="non-terminal residue" evidence="1">
    <location>
        <position position="164"/>
    </location>
</feature>
<gene>
    <name evidence="1" type="ORF">RPERSI_LOCUS18900</name>
</gene>
<evidence type="ECO:0000313" key="1">
    <source>
        <dbReference type="EMBL" id="CAG8789514.1"/>
    </source>
</evidence>
<sequence>VPNDIMNNLDPIVLIIFTPLANYVLYPLLRRCGIILRPITKMFIGFMLASLAMIYAAIVQYFIYHTSPCYNRTLCLINDIPTPNYINVWWQTPAYVLIGLSEGLNYAYSKAPEALKSSVTAVFLTTSAFGSLLALAFIPLSRDPYLYDDADDIKGREADKCNPM</sequence>
<protein>
    <submittedName>
        <fullName evidence="1">22432_t:CDS:1</fullName>
    </submittedName>
</protein>
<accession>A0ACA9RET2</accession>
<dbReference type="EMBL" id="CAJVQC010050784">
    <property type="protein sequence ID" value="CAG8789514.1"/>
    <property type="molecule type" value="Genomic_DNA"/>
</dbReference>
<evidence type="ECO:0000313" key="2">
    <source>
        <dbReference type="Proteomes" id="UP000789920"/>
    </source>
</evidence>
<comment type="caution">
    <text evidence="1">The sequence shown here is derived from an EMBL/GenBank/DDBJ whole genome shotgun (WGS) entry which is preliminary data.</text>
</comment>
<reference evidence="1" key="1">
    <citation type="submission" date="2021-06" db="EMBL/GenBank/DDBJ databases">
        <authorList>
            <person name="Kallberg Y."/>
            <person name="Tangrot J."/>
            <person name="Rosling A."/>
        </authorList>
    </citation>
    <scope>NUCLEOTIDE SEQUENCE</scope>
    <source>
        <strain evidence="1">MA461A</strain>
    </source>
</reference>
<keyword evidence="2" id="KW-1185">Reference proteome</keyword>
<proteinExistence type="predicted"/>
<dbReference type="Proteomes" id="UP000789920">
    <property type="component" value="Unassembled WGS sequence"/>
</dbReference>
<organism evidence="1 2">
    <name type="scientific">Racocetra persica</name>
    <dbReference type="NCBI Taxonomy" id="160502"/>
    <lineage>
        <taxon>Eukaryota</taxon>
        <taxon>Fungi</taxon>
        <taxon>Fungi incertae sedis</taxon>
        <taxon>Mucoromycota</taxon>
        <taxon>Glomeromycotina</taxon>
        <taxon>Glomeromycetes</taxon>
        <taxon>Diversisporales</taxon>
        <taxon>Gigasporaceae</taxon>
        <taxon>Racocetra</taxon>
    </lineage>
</organism>
<feature type="non-terminal residue" evidence="1">
    <location>
        <position position="1"/>
    </location>
</feature>
<name>A0ACA9RET2_9GLOM</name>